<feature type="compositionally biased region" description="Low complexity" evidence="1">
    <location>
        <begin position="391"/>
        <end position="403"/>
    </location>
</feature>
<evidence type="ECO:0000256" key="1">
    <source>
        <dbReference type="SAM" id="MobiDB-lite"/>
    </source>
</evidence>
<keyword evidence="4" id="KW-1185">Reference proteome</keyword>
<proteinExistence type="predicted"/>
<dbReference type="EMBL" id="NFZT01000001">
    <property type="protein sequence ID" value="OWV32721.1"/>
    <property type="molecule type" value="Genomic_DNA"/>
</dbReference>
<evidence type="ECO:0000313" key="3">
    <source>
        <dbReference type="EMBL" id="OWV32721.1"/>
    </source>
</evidence>
<dbReference type="Proteomes" id="UP000198462">
    <property type="component" value="Unassembled WGS sequence"/>
</dbReference>
<dbReference type="AlphaFoldDB" id="A0A219B332"/>
<feature type="domain" description="Aminotransferase class I/classII large" evidence="2">
    <location>
        <begin position="69"/>
        <end position="371"/>
    </location>
</feature>
<gene>
    <name evidence="3" type="ORF">B5C34_04155</name>
</gene>
<dbReference type="GO" id="GO:0030170">
    <property type="term" value="F:pyridoxal phosphate binding"/>
    <property type="evidence" value="ECO:0007669"/>
    <property type="project" value="InterPro"/>
</dbReference>
<keyword evidence="3" id="KW-0032">Aminotransferase</keyword>
<dbReference type="SUPFAM" id="SSF53383">
    <property type="entry name" value="PLP-dependent transferases"/>
    <property type="match status" value="1"/>
</dbReference>
<dbReference type="PANTHER" id="PTHR43510">
    <property type="entry name" value="AMINOTRANSFERASE FUNCTION, HYPOTHETICAL (EUROFUNG)"/>
    <property type="match status" value="1"/>
</dbReference>
<keyword evidence="3" id="KW-0808">Transferase</keyword>
<dbReference type="InterPro" id="IPR004839">
    <property type="entry name" value="Aminotransferase_I/II_large"/>
</dbReference>
<dbReference type="PANTHER" id="PTHR43510:SF1">
    <property type="entry name" value="AMINOTRANSFERASE FUNCTION, HYPOTHETICAL (EUROFUNG)"/>
    <property type="match status" value="1"/>
</dbReference>
<dbReference type="GO" id="GO:0008483">
    <property type="term" value="F:transaminase activity"/>
    <property type="evidence" value="ECO:0007669"/>
    <property type="project" value="UniProtKB-KW"/>
</dbReference>
<feature type="region of interest" description="Disordered" evidence="1">
    <location>
        <begin position="383"/>
        <end position="403"/>
    </location>
</feature>
<name>A0A219B332_9SPHN</name>
<dbReference type="InterPro" id="IPR015422">
    <property type="entry name" value="PyrdxlP-dep_Trfase_small"/>
</dbReference>
<protein>
    <submittedName>
        <fullName evidence="3">Aminotransferase</fullName>
    </submittedName>
</protein>
<comment type="caution">
    <text evidence="3">The sequence shown here is derived from an EMBL/GenBank/DDBJ whole genome shotgun (WGS) entry which is preliminary data.</text>
</comment>
<dbReference type="InterPro" id="IPR015421">
    <property type="entry name" value="PyrdxlP-dep_Trfase_major"/>
</dbReference>
<evidence type="ECO:0000313" key="4">
    <source>
        <dbReference type="Proteomes" id="UP000198462"/>
    </source>
</evidence>
<organism evidence="3 4">
    <name type="scientific">Pacificimonas flava</name>
    <dbReference type="NCBI Taxonomy" id="1234595"/>
    <lineage>
        <taxon>Bacteria</taxon>
        <taxon>Pseudomonadati</taxon>
        <taxon>Pseudomonadota</taxon>
        <taxon>Alphaproteobacteria</taxon>
        <taxon>Sphingomonadales</taxon>
        <taxon>Sphingosinicellaceae</taxon>
        <taxon>Pacificimonas</taxon>
    </lineage>
</organism>
<evidence type="ECO:0000259" key="2">
    <source>
        <dbReference type="Pfam" id="PF00155"/>
    </source>
</evidence>
<accession>A0A219B332</accession>
<dbReference type="Gene3D" id="3.40.640.10">
    <property type="entry name" value="Type I PLP-dependent aspartate aminotransferase-like (Major domain)"/>
    <property type="match status" value="1"/>
</dbReference>
<dbReference type="InterPro" id="IPR015424">
    <property type="entry name" value="PyrdxlP-dep_Trfase"/>
</dbReference>
<dbReference type="OrthoDB" id="9803354at2"/>
<sequence>MVFQSPSSHCTSYAQWVRRTIRRVRSSGSLMVSLFESSVPEPVELLREIVEDGFSEPLTSRYTSAFSSGNPFVLSHLAAHYGLPESSILCTTGATGALSLVYRALLEPGDRILIESPCFDLFHTIAQSQGHAVDSFERSGPAFAIDPDEVAANIRPDTRLIVLSNLHNPSGMLVPDDVVRDIATRAAKVGAAVVVDEVYASYADGAGRRTPAVHLAPNVISIDSMTKRFGLSTLRCGWLLAHPHLMRPIRELNDAVEFSVSNLAHAVAALALERKSELHAYSDGILDAARPVIEAYHAYWRARELVDGELPQFGCIAFPRLIGVDETEEFSDWLAARGSVVVAPGEYFGRAGHVRLGFGIGKAQLDYGLQTLTDGLVTWRDNEAARRQPARTRPAAPTGGIVE</sequence>
<dbReference type="RefSeq" id="WP_088711515.1">
    <property type="nucleotide sequence ID" value="NZ_NFZT01000001.1"/>
</dbReference>
<dbReference type="Gene3D" id="3.90.1150.10">
    <property type="entry name" value="Aspartate Aminotransferase, domain 1"/>
    <property type="match status" value="1"/>
</dbReference>
<reference evidence="4" key="1">
    <citation type="submission" date="2017-05" db="EMBL/GenBank/DDBJ databases">
        <authorList>
            <person name="Lin X."/>
        </authorList>
    </citation>
    <scope>NUCLEOTIDE SEQUENCE [LARGE SCALE GENOMIC DNA]</scope>
    <source>
        <strain evidence="4">JLT2012</strain>
    </source>
</reference>
<dbReference type="CDD" id="cd00609">
    <property type="entry name" value="AAT_like"/>
    <property type="match status" value="1"/>
</dbReference>
<dbReference type="Pfam" id="PF00155">
    <property type="entry name" value="Aminotran_1_2"/>
    <property type="match status" value="1"/>
</dbReference>